<dbReference type="Gene3D" id="2.130.10.10">
    <property type="entry name" value="YVTN repeat-like/Quinoprotein amine dehydrogenase"/>
    <property type="match status" value="1"/>
</dbReference>
<dbReference type="InterPro" id="IPR005151">
    <property type="entry name" value="Tail-specific_protease"/>
</dbReference>
<proteinExistence type="inferred from homology"/>
<dbReference type="PANTHER" id="PTHR43253">
    <property type="entry name" value="TRICORN PROTEASE HOMOLOG 2-RELATED"/>
    <property type="match status" value="1"/>
</dbReference>
<dbReference type="PANTHER" id="PTHR43253:SF1">
    <property type="entry name" value="TRICORN PROTEASE HOMOLOG 2-RELATED"/>
    <property type="match status" value="1"/>
</dbReference>
<dbReference type="Pfam" id="PF14684">
    <property type="entry name" value="Tricorn_C1"/>
    <property type="match status" value="1"/>
</dbReference>
<keyword evidence="11" id="KW-0732">Signal</keyword>
<dbReference type="GO" id="GO:0006508">
    <property type="term" value="P:proteolysis"/>
    <property type="evidence" value="ECO:0007669"/>
    <property type="project" value="UniProtKB-UniRule"/>
</dbReference>
<feature type="active site" description="Charge relay system" evidence="8">
    <location>
        <position position="1049"/>
    </location>
</feature>
<keyword evidence="4 7" id="KW-0645">Protease</keyword>
<feature type="region of interest" description="Disordered" evidence="10">
    <location>
        <begin position="544"/>
        <end position="563"/>
    </location>
</feature>
<evidence type="ECO:0000256" key="1">
    <source>
        <dbReference type="ARBA" id="ARBA00004496"/>
    </source>
</evidence>
<feature type="active site" description="Charge relay system" evidence="8">
    <location>
        <position position="768"/>
    </location>
</feature>
<feature type="domain" description="PDZ" evidence="12">
    <location>
        <begin position="786"/>
        <end position="865"/>
    </location>
</feature>
<evidence type="ECO:0000256" key="8">
    <source>
        <dbReference type="PIRSR" id="PIRSR036421-1"/>
    </source>
</evidence>
<keyword evidence="15" id="KW-1185">Reference proteome</keyword>
<dbReference type="PIRSF" id="PIRSF036421">
    <property type="entry name" value="Tricorn_protease"/>
    <property type="match status" value="1"/>
</dbReference>
<keyword evidence="6 7" id="KW-0720">Serine protease</keyword>
<evidence type="ECO:0000313" key="14">
    <source>
        <dbReference type="EMBL" id="MYM25937.1"/>
    </source>
</evidence>
<evidence type="ECO:0000313" key="15">
    <source>
        <dbReference type="Proteomes" id="UP000479335"/>
    </source>
</evidence>
<dbReference type="SUPFAM" id="SSF69304">
    <property type="entry name" value="Tricorn protease N-terminal domain"/>
    <property type="match status" value="1"/>
</dbReference>
<dbReference type="Gene3D" id="3.90.226.10">
    <property type="entry name" value="2-enoyl-CoA Hydratase, Chain A, domain 1"/>
    <property type="match status" value="1"/>
</dbReference>
<dbReference type="Pfam" id="PF14685">
    <property type="entry name" value="PDZ_Tricorn"/>
    <property type="match status" value="1"/>
</dbReference>
<dbReference type="InterPro" id="IPR015943">
    <property type="entry name" value="WD40/YVTN_repeat-like_dom_sf"/>
</dbReference>
<dbReference type="RefSeq" id="WP_161009377.1">
    <property type="nucleotide sequence ID" value="NZ_WWCN01000020.1"/>
</dbReference>
<evidence type="ECO:0000256" key="4">
    <source>
        <dbReference type="ARBA" id="ARBA00022670"/>
    </source>
</evidence>
<dbReference type="InterPro" id="IPR012393">
    <property type="entry name" value="Tricorn_protease"/>
</dbReference>
<dbReference type="InterPro" id="IPR028204">
    <property type="entry name" value="Tricorn_C1"/>
</dbReference>
<dbReference type="Pfam" id="PF03572">
    <property type="entry name" value="Peptidase_S41"/>
    <property type="match status" value="1"/>
</dbReference>
<dbReference type="EC" id="3.4.21.-" evidence="7"/>
<feature type="compositionally biased region" description="Basic and acidic residues" evidence="10">
    <location>
        <begin position="544"/>
        <end position="558"/>
    </location>
</feature>
<dbReference type="SUPFAM" id="SSF52096">
    <property type="entry name" value="ClpP/crotonase"/>
    <property type="match status" value="1"/>
</dbReference>
<gene>
    <name evidence="14" type="ORF">GTP46_25235</name>
</gene>
<protein>
    <recommendedName>
        <fullName evidence="7">Tricorn protease homolog</fullName>
        <ecNumber evidence="7">3.4.21.-</ecNumber>
    </recommendedName>
</protein>
<feature type="active site" description="Nucleophile" evidence="8">
    <location>
        <position position="990"/>
    </location>
</feature>
<comment type="similarity">
    <text evidence="2 7">Belongs to the peptidase S41B family.</text>
</comment>
<dbReference type="SUPFAM" id="SSF50156">
    <property type="entry name" value="PDZ domain-like"/>
    <property type="match status" value="1"/>
</dbReference>
<organism evidence="14 15">
    <name type="scientific">Duganella flavida</name>
    <dbReference type="NCBI Taxonomy" id="2692175"/>
    <lineage>
        <taxon>Bacteria</taxon>
        <taxon>Pseudomonadati</taxon>
        <taxon>Pseudomonadota</taxon>
        <taxon>Betaproteobacteria</taxon>
        <taxon>Burkholderiales</taxon>
        <taxon>Oxalobacteraceae</taxon>
        <taxon>Telluria group</taxon>
        <taxon>Duganella</taxon>
    </lineage>
</organism>
<dbReference type="AlphaFoldDB" id="A0A6L8KGT6"/>
<dbReference type="InterPro" id="IPR029414">
    <property type="entry name" value="Tricorn_PDZ"/>
</dbReference>
<dbReference type="Gene3D" id="2.120.10.60">
    <property type="entry name" value="Tricorn protease N-terminal domain"/>
    <property type="match status" value="1"/>
</dbReference>
<dbReference type="CDD" id="cd07562">
    <property type="entry name" value="Peptidase_S41_TRI"/>
    <property type="match status" value="1"/>
</dbReference>
<dbReference type="Pfam" id="PF26549">
    <property type="entry name" value="Tricorn_N"/>
    <property type="match status" value="1"/>
</dbReference>
<sequence>MNLSRPLALLLMSAGLLSTAHAADAYYRYPAIRGDAVVFTAEGDLWKTSAHGGQAQRLTTHPSAETNAAISPDGQWLAFSASYEGAQEAYVMPLAGGLPKRITFENGAVTVLGWSAQGEVLVSMAGSTGPGRSLVIAAVKPGDLQRRIFPLSDANDAVLDDAGKTLYFTRNGLALTNDNVKAYRGGAHAQLWRYDVSGNTEALQLLASDNGNNKRPMWWQGRLYFISDRSGSDNLWTMAADGSDARQLTQHKDWDVRNAALGDGRIVYQLGADLHVLDLAGGKDEQLAINLVSDFDQQRTRQIRSPLDSLTNVQIAGKQERIVLTARGRVSVAGTGAQRRVEIAIPEGARARQAVFSHDDKFIYAIVDSSGENEIWKFAADGSGKGEQLTKDGNNHRWQLYPSPDGRWLGHTDKKGRFWLLDLATKANTVIDDAGKSGLGEYDEIAWSADSKNLALVRAASTEQRNQIGLYSIDSKQLAFVTSDRYTSRSPVFSPDGKWLYFLSARNFQLANGSPWGDRNMGPVFDKRTGIYALALQAENRFPFKPDDELSKPGDKPAEGATEQAAEKAAEKAVAKAAPKAAAKGSPSIVYAGLADRLYEVPLAAGNYRALQMDDKRLYFLDADGSDGKANLKTLAIASNGPQPEVFVAGVREYDLSLDRKHVYYRTFASGAGEMLVVDAGAKAPTDVTKAKIKVDDWTFTSNPRLEWKQMFNDAWRMHRDFLYDVKMRGADWPAVRAKYAPLVDRVTDRAELDDLLGMMISEVGALHSQIRPGDIRRSAPEGTPAGLGALLARTADGYRVDHIYASEPELPSQRGPLAQAGVDVKEGDIITAVNGKPVLEARDIADLLLNQADKQVLLQVKRKAESRSVIVLPVNMARQTALRYSDWEQSRAQQVEAASKGRIGYLHLRAMGPNDIASFARDFYANVNRDGLIIDVRRNNGGNIDSWIIEKLLRKAWAFWAPPGVAPSPNMQNTFRGHLVVLIDEYTYSDGETFAAGIKSLGLAPLIGKRTAGAGVWLSDNNRLSDNGMARVAEMGQFNTEDGQWLIEGVGVSPDVVVDNLPHATYQGQDRQLEVALQLLEKTLKEKPVKPYQPQVIPARQ</sequence>
<accession>A0A6L8KGT6</accession>
<reference evidence="14 15" key="1">
    <citation type="submission" date="2019-12" db="EMBL/GenBank/DDBJ databases">
        <title>Novel species isolated from a subtropical stream in China.</title>
        <authorList>
            <person name="Lu H."/>
        </authorList>
    </citation>
    <scope>NUCLEOTIDE SEQUENCE [LARGE SCALE GENOMIC DNA]</scope>
    <source>
        <strain evidence="14 15">FT135W</strain>
    </source>
</reference>
<dbReference type="Proteomes" id="UP000479335">
    <property type="component" value="Unassembled WGS sequence"/>
</dbReference>
<dbReference type="EMBL" id="WWCN01000020">
    <property type="protein sequence ID" value="MYM25937.1"/>
    <property type="molecule type" value="Genomic_DNA"/>
</dbReference>
<comment type="function">
    <text evidence="7">Degrades oligopeptides.</text>
</comment>
<comment type="caution">
    <text evidence="14">The sequence shown here is derived from an EMBL/GenBank/DDBJ whole genome shotgun (WGS) entry which is preliminary data.</text>
</comment>
<feature type="domain" description="Tail specific protease" evidence="13">
    <location>
        <begin position="854"/>
        <end position="1060"/>
    </location>
</feature>
<dbReference type="SMART" id="SM00245">
    <property type="entry name" value="TSPc"/>
    <property type="match status" value="1"/>
</dbReference>
<dbReference type="InterPro" id="IPR029045">
    <property type="entry name" value="ClpP/crotonase-like_dom_sf"/>
</dbReference>
<name>A0A6L8KGT6_9BURK</name>
<comment type="subcellular location">
    <subcellularLocation>
        <location evidence="1 7">Cytoplasm</location>
    </subcellularLocation>
</comment>
<evidence type="ECO:0000256" key="9">
    <source>
        <dbReference type="PIRSR" id="PIRSR036421-3"/>
    </source>
</evidence>
<dbReference type="GO" id="GO:0008236">
    <property type="term" value="F:serine-type peptidase activity"/>
    <property type="evidence" value="ECO:0007669"/>
    <property type="project" value="UniProtKB-UniRule"/>
</dbReference>
<dbReference type="Gene3D" id="3.30.750.44">
    <property type="match status" value="1"/>
</dbReference>
<dbReference type="GO" id="GO:0005737">
    <property type="term" value="C:cytoplasm"/>
    <property type="evidence" value="ECO:0007669"/>
    <property type="project" value="UniProtKB-SubCell"/>
</dbReference>
<keyword evidence="3 7" id="KW-0963">Cytoplasm</keyword>
<feature type="site" description="Transition state stabilizer; via amide nitrogen" evidence="9">
    <location>
        <position position="991"/>
    </location>
</feature>
<dbReference type="SMART" id="SM00228">
    <property type="entry name" value="PDZ"/>
    <property type="match status" value="1"/>
</dbReference>
<evidence type="ECO:0000256" key="6">
    <source>
        <dbReference type="ARBA" id="ARBA00022825"/>
    </source>
</evidence>
<dbReference type="InterPro" id="IPR001478">
    <property type="entry name" value="PDZ"/>
</dbReference>
<evidence type="ECO:0000256" key="7">
    <source>
        <dbReference type="PIRNR" id="PIRNR036421"/>
    </source>
</evidence>
<keyword evidence="5 7" id="KW-0378">Hydrolase</keyword>
<dbReference type="Pfam" id="PF26550">
    <property type="entry name" value="Tricorn_2nd"/>
    <property type="match status" value="1"/>
</dbReference>
<dbReference type="Gene3D" id="2.30.42.10">
    <property type="match status" value="1"/>
</dbReference>
<evidence type="ECO:0000256" key="2">
    <source>
        <dbReference type="ARBA" id="ARBA00008524"/>
    </source>
</evidence>
<feature type="chain" id="PRO_5026926007" description="Tricorn protease homolog" evidence="11">
    <location>
        <begin position="23"/>
        <end position="1102"/>
    </location>
</feature>
<evidence type="ECO:0000259" key="13">
    <source>
        <dbReference type="SMART" id="SM00245"/>
    </source>
</evidence>
<evidence type="ECO:0000256" key="5">
    <source>
        <dbReference type="ARBA" id="ARBA00022801"/>
    </source>
</evidence>
<evidence type="ECO:0000256" key="11">
    <source>
        <dbReference type="SAM" id="SignalP"/>
    </source>
</evidence>
<feature type="signal peptide" evidence="11">
    <location>
        <begin position="1"/>
        <end position="22"/>
    </location>
</feature>
<evidence type="ECO:0000256" key="3">
    <source>
        <dbReference type="ARBA" id="ARBA00022490"/>
    </source>
</evidence>
<evidence type="ECO:0000259" key="12">
    <source>
        <dbReference type="SMART" id="SM00228"/>
    </source>
</evidence>
<dbReference type="InterPro" id="IPR036034">
    <property type="entry name" value="PDZ_sf"/>
</dbReference>
<dbReference type="SUPFAM" id="SSF69322">
    <property type="entry name" value="Tricorn protease domain 2"/>
    <property type="match status" value="1"/>
</dbReference>
<evidence type="ECO:0000256" key="10">
    <source>
        <dbReference type="SAM" id="MobiDB-lite"/>
    </source>
</evidence>